<reference evidence="3" key="4">
    <citation type="journal article" date="2015" name="G3 (Bethesda)">
        <title>Genome sequences of three phytopathogenic species of the Magnaporthaceae family of fungi.</title>
        <authorList>
            <person name="Okagaki L.H."/>
            <person name="Nunes C.C."/>
            <person name="Sailsbery J."/>
            <person name="Clay B."/>
            <person name="Brown D."/>
            <person name="John T."/>
            <person name="Oh Y."/>
            <person name="Young N."/>
            <person name="Fitzgerald M."/>
            <person name="Haas B.J."/>
            <person name="Zeng Q."/>
            <person name="Young S."/>
            <person name="Adiconis X."/>
            <person name="Fan L."/>
            <person name="Levin J.Z."/>
            <person name="Mitchell T.K."/>
            <person name="Okubara P.A."/>
            <person name="Farman M.L."/>
            <person name="Kohn L.M."/>
            <person name="Birren B."/>
            <person name="Ma L.-J."/>
            <person name="Dean R.A."/>
        </authorList>
    </citation>
    <scope>NUCLEOTIDE SEQUENCE</scope>
    <source>
        <strain evidence="3">ATCC 64411 / 73-15</strain>
    </source>
</reference>
<reference evidence="4" key="2">
    <citation type="submission" date="2010-05" db="EMBL/GenBank/DDBJ databases">
        <title>The genome sequence of Magnaporthe poae strain ATCC 64411.</title>
        <authorList>
            <person name="Ma L.-J."/>
            <person name="Dead R."/>
            <person name="Young S."/>
            <person name="Zeng Q."/>
            <person name="Koehrsen M."/>
            <person name="Alvarado L."/>
            <person name="Berlin A."/>
            <person name="Chapman S.B."/>
            <person name="Chen Z."/>
            <person name="Freedman E."/>
            <person name="Gellesch M."/>
            <person name="Goldberg J."/>
            <person name="Griggs A."/>
            <person name="Gujja S."/>
            <person name="Heilman E.R."/>
            <person name="Heiman D."/>
            <person name="Hepburn T."/>
            <person name="Howarth C."/>
            <person name="Jen D."/>
            <person name="Larson L."/>
            <person name="Mehta T."/>
            <person name="Neiman D."/>
            <person name="Pearson M."/>
            <person name="Roberts A."/>
            <person name="Saif S."/>
            <person name="Shea T."/>
            <person name="Shenoy N."/>
            <person name="Sisk P."/>
            <person name="Stolte C."/>
            <person name="Sykes S."/>
            <person name="Walk T."/>
            <person name="White J."/>
            <person name="Yandava C."/>
            <person name="Haas B."/>
            <person name="Nusbaum C."/>
            <person name="Birren B."/>
        </authorList>
    </citation>
    <scope>NUCLEOTIDE SEQUENCE [LARGE SCALE GENOMIC DNA]</scope>
    <source>
        <strain evidence="4">ATCC 64411 / 73-15</strain>
    </source>
</reference>
<proteinExistence type="predicted"/>
<sequence length="121" mass="12676">MQPPHASPDDDRRGLEPAAETGRSRGRTVGADQHSQSRGGVSIPVECVSVPPPAMGGASERSCLCVVSCVCCTEMETGLALAWVCNPLSGPATEFPISARSPSATLSLLLTSLSVLSWRRR</sequence>
<dbReference type="VEuPathDB" id="FungiDB:MAPG_07096"/>
<dbReference type="EMBL" id="GL876971">
    <property type="protein sequence ID" value="KLU88109.1"/>
    <property type="molecule type" value="Genomic_DNA"/>
</dbReference>
<dbReference type="Proteomes" id="UP000011715">
    <property type="component" value="Unassembled WGS sequence"/>
</dbReference>
<dbReference type="EMBL" id="ADBL01001717">
    <property type="status" value="NOT_ANNOTATED_CDS"/>
    <property type="molecule type" value="Genomic_DNA"/>
</dbReference>
<name>A0A0C4E3S7_MAGP6</name>
<evidence type="ECO:0000313" key="2">
    <source>
        <dbReference type="EMBL" id="KLU88109.1"/>
    </source>
</evidence>
<keyword evidence="4" id="KW-1185">Reference proteome</keyword>
<feature type="region of interest" description="Disordered" evidence="1">
    <location>
        <begin position="1"/>
        <end position="39"/>
    </location>
</feature>
<evidence type="ECO:0000313" key="4">
    <source>
        <dbReference type="Proteomes" id="UP000011715"/>
    </source>
</evidence>
<reference evidence="2" key="1">
    <citation type="submission" date="2010-05" db="EMBL/GenBank/DDBJ databases">
        <title>The Genome Sequence of Magnaporthe poae strain ATCC 64411.</title>
        <authorList>
            <consortium name="The Broad Institute Genome Sequencing Platform"/>
            <consortium name="Broad Institute Genome Sequencing Center for Infectious Disease"/>
            <person name="Ma L.-J."/>
            <person name="Dead R."/>
            <person name="Young S."/>
            <person name="Zeng Q."/>
            <person name="Koehrsen M."/>
            <person name="Alvarado L."/>
            <person name="Berlin A."/>
            <person name="Chapman S.B."/>
            <person name="Chen Z."/>
            <person name="Freedman E."/>
            <person name="Gellesch M."/>
            <person name="Goldberg J."/>
            <person name="Griggs A."/>
            <person name="Gujja S."/>
            <person name="Heilman E.R."/>
            <person name="Heiman D."/>
            <person name="Hepburn T."/>
            <person name="Howarth C."/>
            <person name="Jen D."/>
            <person name="Larson L."/>
            <person name="Mehta T."/>
            <person name="Neiman D."/>
            <person name="Pearson M."/>
            <person name="Roberts A."/>
            <person name="Saif S."/>
            <person name="Shea T."/>
            <person name="Shenoy N."/>
            <person name="Sisk P."/>
            <person name="Stolte C."/>
            <person name="Sykes S."/>
            <person name="Walk T."/>
            <person name="White J."/>
            <person name="Yandava C."/>
            <person name="Haas B."/>
            <person name="Nusbaum C."/>
            <person name="Birren B."/>
        </authorList>
    </citation>
    <scope>NUCLEOTIDE SEQUENCE</scope>
    <source>
        <strain evidence="2">ATCC 64411</strain>
    </source>
</reference>
<dbReference type="EnsemblFungi" id="MAPG_07096T0">
    <property type="protein sequence ID" value="MAPG_07096T0"/>
    <property type="gene ID" value="MAPG_07096"/>
</dbReference>
<gene>
    <name evidence="2" type="ORF">MAPG_07096</name>
</gene>
<evidence type="ECO:0000256" key="1">
    <source>
        <dbReference type="SAM" id="MobiDB-lite"/>
    </source>
</evidence>
<reference evidence="2" key="3">
    <citation type="submission" date="2011-03" db="EMBL/GenBank/DDBJ databases">
        <title>Annotation of Magnaporthe poae ATCC 64411.</title>
        <authorList>
            <person name="Ma L.-J."/>
            <person name="Dead R."/>
            <person name="Young S.K."/>
            <person name="Zeng Q."/>
            <person name="Gargeya S."/>
            <person name="Fitzgerald M."/>
            <person name="Haas B."/>
            <person name="Abouelleil A."/>
            <person name="Alvarado L."/>
            <person name="Arachchi H.M."/>
            <person name="Berlin A."/>
            <person name="Brown A."/>
            <person name="Chapman S.B."/>
            <person name="Chen Z."/>
            <person name="Dunbar C."/>
            <person name="Freedman E."/>
            <person name="Gearin G."/>
            <person name="Gellesch M."/>
            <person name="Goldberg J."/>
            <person name="Griggs A."/>
            <person name="Gujja S."/>
            <person name="Heiman D."/>
            <person name="Howarth C."/>
            <person name="Larson L."/>
            <person name="Lui A."/>
            <person name="MacDonald P.J.P."/>
            <person name="Mehta T."/>
            <person name="Montmayeur A."/>
            <person name="Murphy C."/>
            <person name="Neiman D."/>
            <person name="Pearson M."/>
            <person name="Priest M."/>
            <person name="Roberts A."/>
            <person name="Saif S."/>
            <person name="Shea T."/>
            <person name="Shenoy N."/>
            <person name="Sisk P."/>
            <person name="Stolte C."/>
            <person name="Sykes S."/>
            <person name="Yandava C."/>
            <person name="Wortman J."/>
            <person name="Nusbaum C."/>
            <person name="Birren B."/>
        </authorList>
    </citation>
    <scope>NUCLEOTIDE SEQUENCE</scope>
    <source>
        <strain evidence="2">ATCC 64411</strain>
    </source>
</reference>
<dbReference type="AlphaFoldDB" id="A0A0C4E3S7"/>
<evidence type="ECO:0000313" key="3">
    <source>
        <dbReference type="EnsemblFungi" id="MAPG_07096T0"/>
    </source>
</evidence>
<reference evidence="3" key="5">
    <citation type="submission" date="2015-06" db="UniProtKB">
        <authorList>
            <consortium name="EnsemblFungi"/>
        </authorList>
    </citation>
    <scope>IDENTIFICATION</scope>
    <source>
        <strain evidence="3">ATCC 64411</strain>
    </source>
</reference>
<organism evidence="3 4">
    <name type="scientific">Magnaporthiopsis poae (strain ATCC 64411 / 73-15)</name>
    <name type="common">Kentucky bluegrass fungus</name>
    <name type="synonym">Magnaporthe poae</name>
    <dbReference type="NCBI Taxonomy" id="644358"/>
    <lineage>
        <taxon>Eukaryota</taxon>
        <taxon>Fungi</taxon>
        <taxon>Dikarya</taxon>
        <taxon>Ascomycota</taxon>
        <taxon>Pezizomycotina</taxon>
        <taxon>Sordariomycetes</taxon>
        <taxon>Sordariomycetidae</taxon>
        <taxon>Magnaporthales</taxon>
        <taxon>Magnaporthaceae</taxon>
        <taxon>Magnaporthiopsis</taxon>
    </lineage>
</organism>
<protein>
    <submittedName>
        <fullName evidence="2 3">Uncharacterized protein</fullName>
    </submittedName>
</protein>
<accession>A0A0C4E3S7</accession>